<evidence type="ECO:0000256" key="4">
    <source>
        <dbReference type="ARBA" id="ARBA00022989"/>
    </source>
</evidence>
<dbReference type="InterPro" id="IPR037294">
    <property type="entry name" value="ABC_BtuC-like"/>
</dbReference>
<accession>A9KHG0</accession>
<gene>
    <name evidence="8" type="ordered locus">Cphy_0440</name>
</gene>
<feature type="transmembrane region" description="Helical" evidence="7">
    <location>
        <begin position="225"/>
        <end position="248"/>
    </location>
</feature>
<keyword evidence="3 6" id="KW-0812">Transmembrane</keyword>
<feature type="transmembrane region" description="Helical" evidence="7">
    <location>
        <begin position="94"/>
        <end position="114"/>
    </location>
</feature>
<dbReference type="STRING" id="357809.Cphy_0440"/>
<evidence type="ECO:0000313" key="8">
    <source>
        <dbReference type="EMBL" id="ABX40827.1"/>
    </source>
</evidence>
<evidence type="ECO:0000256" key="3">
    <source>
        <dbReference type="ARBA" id="ARBA00022692"/>
    </source>
</evidence>
<reference evidence="9" key="1">
    <citation type="submission" date="2007-11" db="EMBL/GenBank/DDBJ databases">
        <title>Complete genome sequence of Clostridium phytofermentans ISDg.</title>
        <authorList>
            <person name="Leschine S.B."/>
            <person name="Warnick T.A."/>
            <person name="Blanchard J.L."/>
            <person name="Schnell D.J."/>
            <person name="Petit E.L."/>
            <person name="LaTouf W.G."/>
            <person name="Copeland A."/>
            <person name="Lucas S."/>
            <person name="Lapidus A."/>
            <person name="Barry K."/>
            <person name="Glavina del Rio T."/>
            <person name="Dalin E."/>
            <person name="Tice H."/>
            <person name="Pitluck S."/>
            <person name="Kiss H."/>
            <person name="Brettin T."/>
            <person name="Bruce D."/>
            <person name="Detter J.C."/>
            <person name="Han C."/>
            <person name="Kuske C."/>
            <person name="Schmutz J."/>
            <person name="Larimer F."/>
            <person name="Land M."/>
            <person name="Hauser L."/>
            <person name="Kyrpides N."/>
            <person name="Kim E.A."/>
            <person name="Richardson P."/>
        </authorList>
    </citation>
    <scope>NUCLEOTIDE SEQUENCE [LARGE SCALE GENOMIC DNA]</scope>
    <source>
        <strain evidence="9">ATCC 700394 / DSM 18823 / ISDg</strain>
    </source>
</reference>
<dbReference type="InterPro" id="IPR001626">
    <property type="entry name" value="ABC_TroCD"/>
</dbReference>
<protein>
    <submittedName>
        <fullName evidence="8">ABC-3 protein</fullName>
    </submittedName>
</protein>
<dbReference type="SUPFAM" id="SSF81345">
    <property type="entry name" value="ABC transporter involved in vitamin B12 uptake, BtuC"/>
    <property type="match status" value="1"/>
</dbReference>
<proteinExistence type="inferred from homology"/>
<evidence type="ECO:0000313" key="9">
    <source>
        <dbReference type="Proteomes" id="UP000000370"/>
    </source>
</evidence>
<dbReference type="PANTHER" id="PTHR30477">
    <property type="entry name" value="ABC-TRANSPORTER METAL-BINDING PROTEIN"/>
    <property type="match status" value="1"/>
</dbReference>
<comment type="subcellular location">
    <subcellularLocation>
        <location evidence="6">Cell membrane</location>
        <topology evidence="6">Multi-pass membrane protein</topology>
    </subcellularLocation>
    <subcellularLocation>
        <location evidence="1">Membrane</location>
        <topology evidence="1">Multi-pass membrane protein</topology>
    </subcellularLocation>
</comment>
<dbReference type="Proteomes" id="UP000000370">
    <property type="component" value="Chromosome"/>
</dbReference>
<feature type="transmembrane region" description="Helical" evidence="7">
    <location>
        <begin position="49"/>
        <end position="82"/>
    </location>
</feature>
<feature type="transmembrane region" description="Helical" evidence="7">
    <location>
        <begin position="144"/>
        <end position="165"/>
    </location>
</feature>
<dbReference type="Pfam" id="PF00950">
    <property type="entry name" value="ABC-3"/>
    <property type="match status" value="1"/>
</dbReference>
<feature type="transmembrane region" description="Helical" evidence="7">
    <location>
        <begin position="12"/>
        <end position="37"/>
    </location>
</feature>
<dbReference type="KEGG" id="cpy:Cphy_0440"/>
<dbReference type="Gene3D" id="1.10.3470.10">
    <property type="entry name" value="ABC transporter involved in vitamin B12 uptake, BtuC"/>
    <property type="match status" value="1"/>
</dbReference>
<evidence type="ECO:0000256" key="6">
    <source>
        <dbReference type="RuleBase" id="RU003943"/>
    </source>
</evidence>
<dbReference type="AlphaFoldDB" id="A9KHG0"/>
<feature type="transmembrane region" description="Helical" evidence="7">
    <location>
        <begin position="254"/>
        <end position="273"/>
    </location>
</feature>
<evidence type="ECO:0000256" key="5">
    <source>
        <dbReference type="ARBA" id="ARBA00023136"/>
    </source>
</evidence>
<comment type="similarity">
    <text evidence="2 6">Belongs to the ABC-3 integral membrane protein family.</text>
</comment>
<evidence type="ECO:0000256" key="1">
    <source>
        <dbReference type="ARBA" id="ARBA00004141"/>
    </source>
</evidence>
<dbReference type="PANTHER" id="PTHR30477:SF0">
    <property type="entry name" value="METAL TRANSPORT SYSTEM MEMBRANE PROTEIN TM_0125-RELATED"/>
    <property type="match status" value="1"/>
</dbReference>
<dbReference type="GO" id="GO:0010043">
    <property type="term" value="P:response to zinc ion"/>
    <property type="evidence" value="ECO:0007669"/>
    <property type="project" value="TreeGrafter"/>
</dbReference>
<keyword evidence="6" id="KW-0813">Transport</keyword>
<name>A9KHG0_LACP7</name>
<dbReference type="eggNOG" id="COG1108">
    <property type="taxonomic scope" value="Bacteria"/>
</dbReference>
<keyword evidence="5 7" id="KW-0472">Membrane</keyword>
<dbReference type="OrthoDB" id="9798540at2"/>
<sequence length="281" mass="30050">MMEKLVYYFEFPFVRYALLVGVLISLCTSLLGVPLVLKRYSMIGDGLSHVAFGATAIAAIFHITTNVYITLPITVICAVLLIRNGENKRIKGDASIAMLSVGALAIGYLFLNIFSTSTNLSGDVCSTLFGSTSILTLSKTDVVLSMVLSVVVLLVFTIFYNKIFVITFDESFSKATGVKTGVYNLMLAIITAIVIVLAMNLVGALLISALIIFPATSSMKVFKSFRTVILSSAIIAVLCATLGILTSILLGTPVGSTIVAANIIVFVCIEIMTRSFKIIKG</sequence>
<dbReference type="HOGENOM" id="CLU_028808_3_1_9"/>
<dbReference type="RefSeq" id="WP_012198471.1">
    <property type="nucleotide sequence ID" value="NC_010001.1"/>
</dbReference>
<feature type="transmembrane region" description="Helical" evidence="7">
    <location>
        <begin position="185"/>
        <end position="213"/>
    </location>
</feature>
<keyword evidence="9" id="KW-1185">Reference proteome</keyword>
<dbReference type="GO" id="GO:0043190">
    <property type="term" value="C:ATP-binding cassette (ABC) transporter complex"/>
    <property type="evidence" value="ECO:0007669"/>
    <property type="project" value="InterPro"/>
</dbReference>
<keyword evidence="4 7" id="KW-1133">Transmembrane helix</keyword>
<dbReference type="GO" id="GO:0055085">
    <property type="term" value="P:transmembrane transport"/>
    <property type="evidence" value="ECO:0007669"/>
    <property type="project" value="InterPro"/>
</dbReference>
<dbReference type="EMBL" id="CP000885">
    <property type="protein sequence ID" value="ABX40827.1"/>
    <property type="molecule type" value="Genomic_DNA"/>
</dbReference>
<organism evidence="8 9">
    <name type="scientific">Lachnoclostridium phytofermentans (strain ATCC 700394 / DSM 18823 / ISDg)</name>
    <name type="common">Clostridium phytofermentans</name>
    <dbReference type="NCBI Taxonomy" id="357809"/>
    <lineage>
        <taxon>Bacteria</taxon>
        <taxon>Bacillati</taxon>
        <taxon>Bacillota</taxon>
        <taxon>Clostridia</taxon>
        <taxon>Lachnospirales</taxon>
        <taxon>Lachnospiraceae</taxon>
    </lineage>
</organism>
<evidence type="ECO:0000256" key="7">
    <source>
        <dbReference type="SAM" id="Phobius"/>
    </source>
</evidence>
<evidence type="ECO:0000256" key="2">
    <source>
        <dbReference type="ARBA" id="ARBA00008034"/>
    </source>
</evidence>